<reference evidence="1" key="1">
    <citation type="submission" date="2023-06" db="EMBL/GenBank/DDBJ databases">
        <title>Genome-scale phylogeny and comparative genomics of the fungal order Sordariales.</title>
        <authorList>
            <consortium name="Lawrence Berkeley National Laboratory"/>
            <person name="Hensen N."/>
            <person name="Bonometti L."/>
            <person name="Westerberg I."/>
            <person name="Brannstrom I.O."/>
            <person name="Guillou S."/>
            <person name="Cros-Aarteil S."/>
            <person name="Calhoun S."/>
            <person name="Haridas S."/>
            <person name="Kuo A."/>
            <person name="Mondo S."/>
            <person name="Pangilinan J."/>
            <person name="Riley R."/>
            <person name="LaButti K."/>
            <person name="Andreopoulos B."/>
            <person name="Lipzen A."/>
            <person name="Chen C."/>
            <person name="Yanf M."/>
            <person name="Daum C."/>
            <person name="Ng V."/>
            <person name="Clum A."/>
            <person name="Steindorff A."/>
            <person name="Ohm R."/>
            <person name="Martin F."/>
            <person name="Silar P."/>
            <person name="Natvig D."/>
            <person name="Lalanne C."/>
            <person name="Gautier V."/>
            <person name="Ament-velasquez S.L."/>
            <person name="Kruys A."/>
            <person name="Hutchinson M.I."/>
            <person name="Powell A.J."/>
            <person name="Barry K."/>
            <person name="Miller A.N."/>
            <person name="Grigoriev I.V."/>
            <person name="Debuchy R."/>
            <person name="Gladieux P."/>
            <person name="Thoren M.H."/>
            <person name="Johannesson H."/>
        </authorList>
    </citation>
    <scope>NUCLEOTIDE SEQUENCE</scope>
    <source>
        <strain evidence="1">SMH3391-2</strain>
    </source>
</reference>
<evidence type="ECO:0000313" key="2">
    <source>
        <dbReference type="Proteomes" id="UP001174934"/>
    </source>
</evidence>
<comment type="caution">
    <text evidence="1">The sequence shown here is derived from an EMBL/GenBank/DDBJ whole genome shotgun (WGS) entry which is preliminary data.</text>
</comment>
<sequence>MASARSGASDSRVQQYRRVLAIRPYYRDRFRCLSLDLNLTISVAHDLDMATTWSFSSPAWSESRKIRDQPSRPADCGIDDNGSEPDMGFGPIKVTSRLVINQPDLELASQGAWIFGIPVATTRTTPHRLRAKKHMEVEAEVMEHAQAQDGTRAAEILGVVRCVTWRLVAVARIALGSRSLAADTERAVVCRRDRLTTVIGFLDHIISLVAFVRHKEIGIGTAGLAVI</sequence>
<dbReference type="EMBL" id="JAULSR010000002">
    <property type="protein sequence ID" value="KAK0629453.1"/>
    <property type="molecule type" value="Genomic_DNA"/>
</dbReference>
<dbReference type="Proteomes" id="UP001174934">
    <property type="component" value="Unassembled WGS sequence"/>
</dbReference>
<keyword evidence="2" id="KW-1185">Reference proteome</keyword>
<accession>A0AA40C9R5</accession>
<evidence type="ECO:0000313" key="1">
    <source>
        <dbReference type="EMBL" id="KAK0629453.1"/>
    </source>
</evidence>
<gene>
    <name evidence="1" type="ORF">B0T17DRAFT_634209</name>
</gene>
<protein>
    <submittedName>
        <fullName evidence="1">Uncharacterized protein</fullName>
    </submittedName>
</protein>
<proteinExistence type="predicted"/>
<dbReference type="AlphaFoldDB" id="A0AA40C9R5"/>
<name>A0AA40C9R5_9PEZI</name>
<organism evidence="1 2">
    <name type="scientific">Bombardia bombarda</name>
    <dbReference type="NCBI Taxonomy" id="252184"/>
    <lineage>
        <taxon>Eukaryota</taxon>
        <taxon>Fungi</taxon>
        <taxon>Dikarya</taxon>
        <taxon>Ascomycota</taxon>
        <taxon>Pezizomycotina</taxon>
        <taxon>Sordariomycetes</taxon>
        <taxon>Sordariomycetidae</taxon>
        <taxon>Sordariales</taxon>
        <taxon>Lasiosphaeriaceae</taxon>
        <taxon>Bombardia</taxon>
    </lineage>
</organism>